<organism evidence="1 2">
    <name type="scientific">Cytobacillus purgationiresistens</name>
    <dbReference type="NCBI Taxonomy" id="863449"/>
    <lineage>
        <taxon>Bacteria</taxon>
        <taxon>Bacillati</taxon>
        <taxon>Bacillota</taxon>
        <taxon>Bacilli</taxon>
        <taxon>Bacillales</taxon>
        <taxon>Bacillaceae</taxon>
        <taxon>Cytobacillus</taxon>
    </lineage>
</organism>
<comment type="caution">
    <text evidence="1">The sequence shown here is derived from an EMBL/GenBank/DDBJ whole genome shotgun (WGS) entry which is preliminary data.</text>
</comment>
<reference evidence="1 2" key="1">
    <citation type="submission" date="2023-07" db="EMBL/GenBank/DDBJ databases">
        <title>Genomic Encyclopedia of Type Strains, Phase IV (KMG-IV): sequencing the most valuable type-strain genomes for metagenomic binning, comparative biology and taxonomic classification.</title>
        <authorList>
            <person name="Goeker M."/>
        </authorList>
    </citation>
    <scope>NUCLEOTIDE SEQUENCE [LARGE SCALE GENOMIC DNA]</scope>
    <source>
        <strain evidence="1 2">DSM 23494</strain>
    </source>
</reference>
<evidence type="ECO:0000313" key="1">
    <source>
        <dbReference type="EMBL" id="MDQ0268162.1"/>
    </source>
</evidence>
<accession>A0ABU0ABJ1</accession>
<gene>
    <name evidence="1" type="ORF">J2S17_000031</name>
</gene>
<dbReference type="EMBL" id="JAUSUB010000001">
    <property type="protein sequence ID" value="MDQ0268162.1"/>
    <property type="molecule type" value="Genomic_DNA"/>
</dbReference>
<proteinExistence type="predicted"/>
<name>A0ABU0ABJ1_9BACI</name>
<sequence>MSSNIRLIDFINEKGFELDAYLSVLFRSSGDKKEIILM</sequence>
<keyword evidence="2" id="KW-1185">Reference proteome</keyword>
<dbReference type="Proteomes" id="UP001238088">
    <property type="component" value="Unassembled WGS sequence"/>
</dbReference>
<evidence type="ECO:0000313" key="2">
    <source>
        <dbReference type="Proteomes" id="UP001238088"/>
    </source>
</evidence>
<protein>
    <submittedName>
        <fullName evidence="1">Uncharacterized protein</fullName>
    </submittedName>
</protein>